<evidence type="ECO:0000256" key="1">
    <source>
        <dbReference type="SAM" id="MobiDB-lite"/>
    </source>
</evidence>
<name>A0A0J9X521_GEOCN</name>
<sequence>MELQGNDPLNSQNQQSVYHHDRNYSLPSTSSHTEPSVAPLKANLTRAATVSKTENLRQFSLNTTITPGPPGLATAPIHSGLQEPFMYPPPNSTGNLPAATGIQLPDSSFMGVDPNNINNSNMHQFYPSDPNMVHSVPVPMPMVDLNPAALTIPDLQSANTPQQISIPQTNAMYEPARPTQSTTQQQQTTKPSPNEGKNTSEYALHILFTQFVRSAEKKTESMSNTSPTI</sequence>
<proteinExistence type="predicted"/>
<evidence type="ECO:0000313" key="2">
    <source>
        <dbReference type="EMBL" id="CDO52232.1"/>
    </source>
</evidence>
<accession>A0A0J9X521</accession>
<protein>
    <submittedName>
        <fullName evidence="2">Uncharacterized protein</fullName>
    </submittedName>
</protein>
<dbReference type="AlphaFoldDB" id="A0A0J9X521"/>
<feature type="region of interest" description="Disordered" evidence="1">
    <location>
        <begin position="174"/>
        <end position="198"/>
    </location>
</feature>
<organism evidence="2 3">
    <name type="scientific">Geotrichum candidum</name>
    <name type="common">Oospora lactis</name>
    <name type="synonym">Dipodascus geotrichum</name>
    <dbReference type="NCBI Taxonomy" id="1173061"/>
    <lineage>
        <taxon>Eukaryota</taxon>
        <taxon>Fungi</taxon>
        <taxon>Dikarya</taxon>
        <taxon>Ascomycota</taxon>
        <taxon>Saccharomycotina</taxon>
        <taxon>Dipodascomycetes</taxon>
        <taxon>Dipodascales</taxon>
        <taxon>Dipodascaceae</taxon>
        <taxon>Geotrichum</taxon>
    </lineage>
</organism>
<gene>
    <name evidence="2" type="ORF">BN980_GECA02s07803g</name>
</gene>
<dbReference type="Proteomes" id="UP000242525">
    <property type="component" value="Unassembled WGS sequence"/>
</dbReference>
<comment type="caution">
    <text evidence="2">The sequence shown here is derived from an EMBL/GenBank/DDBJ whole genome shotgun (WGS) entry which is preliminary data.</text>
</comment>
<dbReference type="EMBL" id="CCBN010000002">
    <property type="protein sequence ID" value="CDO52232.1"/>
    <property type="molecule type" value="Genomic_DNA"/>
</dbReference>
<keyword evidence="3" id="KW-1185">Reference proteome</keyword>
<evidence type="ECO:0000313" key="3">
    <source>
        <dbReference type="Proteomes" id="UP000242525"/>
    </source>
</evidence>
<feature type="compositionally biased region" description="Low complexity" evidence="1">
    <location>
        <begin position="179"/>
        <end position="189"/>
    </location>
</feature>
<reference evidence="2" key="1">
    <citation type="submission" date="2014-03" db="EMBL/GenBank/DDBJ databases">
        <authorList>
            <person name="Casaregola S."/>
        </authorList>
    </citation>
    <scope>NUCLEOTIDE SEQUENCE [LARGE SCALE GENOMIC DNA]</scope>
    <source>
        <strain evidence="2">CLIB 918</strain>
    </source>
</reference>